<name>A0A1D9MK55_9ACTO</name>
<evidence type="ECO:0000259" key="1">
    <source>
        <dbReference type="Pfam" id="PF24254"/>
    </source>
</evidence>
<accession>A0A1D9MK55</accession>
<dbReference type="RefSeq" id="WP_071164151.1">
    <property type="nucleotide sequence ID" value="NZ_CP017812.1"/>
</dbReference>
<dbReference type="EMBL" id="CP017812">
    <property type="protein sequence ID" value="AOZ72685.1"/>
    <property type="molecule type" value="Genomic_DNA"/>
</dbReference>
<keyword evidence="3" id="KW-1185">Reference proteome</keyword>
<dbReference type="Pfam" id="PF24254">
    <property type="entry name" value="DUF7455"/>
    <property type="match status" value="1"/>
</dbReference>
<dbReference type="InterPro" id="IPR055878">
    <property type="entry name" value="DUF7455"/>
</dbReference>
<organism evidence="2 3">
    <name type="scientific">Boudabousia tangfeifanii</name>
    <dbReference type="NCBI Taxonomy" id="1912795"/>
    <lineage>
        <taxon>Bacteria</taxon>
        <taxon>Bacillati</taxon>
        <taxon>Actinomycetota</taxon>
        <taxon>Actinomycetes</taxon>
        <taxon>Actinomycetales</taxon>
        <taxon>Actinomycetaceae</taxon>
        <taxon>Boudabousia</taxon>
    </lineage>
</organism>
<proteinExistence type="predicted"/>
<dbReference type="Proteomes" id="UP000176288">
    <property type="component" value="Chromosome"/>
</dbReference>
<sequence length="75" mass="8061">MTEEKTIATAPEPETTLSSLDRCDACGAQAYVRVQVGATGQLLFCAHHARKHAPVLTEVAQIIEDQSDLLTASNH</sequence>
<gene>
    <name evidence="2" type="ORF">BK816_04755</name>
</gene>
<feature type="domain" description="DUF7455" evidence="1">
    <location>
        <begin position="17"/>
        <end position="69"/>
    </location>
</feature>
<evidence type="ECO:0000313" key="2">
    <source>
        <dbReference type="EMBL" id="AOZ72685.1"/>
    </source>
</evidence>
<dbReference type="STRING" id="1912795.BK816_04755"/>
<evidence type="ECO:0000313" key="3">
    <source>
        <dbReference type="Proteomes" id="UP000176288"/>
    </source>
</evidence>
<dbReference type="AlphaFoldDB" id="A0A1D9MK55"/>
<reference evidence="2 3" key="1">
    <citation type="submission" date="2016-10" db="EMBL/GenBank/DDBJ databases">
        <title>Actinomyces aegypiusis sp. nov., isolated from the Aegypius monachus in Qinghai Tibet Plateau China.</title>
        <authorList>
            <person name="Wang Y."/>
        </authorList>
    </citation>
    <scope>NUCLEOTIDE SEQUENCE [LARGE SCALE GENOMIC DNA]</scope>
    <source>
        <strain evidence="2 3">VUL4_3</strain>
    </source>
</reference>
<dbReference type="KEGG" id="avu:BK816_04755"/>
<dbReference type="OrthoDB" id="3539048at2"/>
<protein>
    <recommendedName>
        <fullName evidence="1">DUF7455 domain-containing protein</fullName>
    </recommendedName>
</protein>